<keyword evidence="2" id="KW-0732">Signal</keyword>
<reference evidence="3" key="2">
    <citation type="submission" date="2020-07" db="EMBL/GenBank/DDBJ databases">
        <authorList>
            <person name="Vera ALvarez R."/>
            <person name="Arias-Moreno D.M."/>
            <person name="Jimenez-Jacinto V."/>
            <person name="Jimenez-Bremont J.F."/>
            <person name="Swaminathan K."/>
            <person name="Moose S.P."/>
            <person name="Guerrero-Gonzalez M.L."/>
            <person name="Marino-Ramirez L."/>
            <person name="Landsman D."/>
            <person name="Rodriguez-Kessler M."/>
            <person name="Delgado-Sanchez P."/>
        </authorList>
    </citation>
    <scope>NUCLEOTIDE SEQUENCE</scope>
    <source>
        <tissue evidence="3">Cladode</tissue>
    </source>
</reference>
<name>A0A7C8YGW0_OPUST</name>
<organism evidence="3">
    <name type="scientific">Opuntia streptacantha</name>
    <name type="common">Prickly pear cactus</name>
    <name type="synonym">Opuntia cardona</name>
    <dbReference type="NCBI Taxonomy" id="393608"/>
    <lineage>
        <taxon>Eukaryota</taxon>
        <taxon>Viridiplantae</taxon>
        <taxon>Streptophyta</taxon>
        <taxon>Embryophyta</taxon>
        <taxon>Tracheophyta</taxon>
        <taxon>Spermatophyta</taxon>
        <taxon>Magnoliopsida</taxon>
        <taxon>eudicotyledons</taxon>
        <taxon>Gunneridae</taxon>
        <taxon>Pentapetalae</taxon>
        <taxon>Caryophyllales</taxon>
        <taxon>Cactineae</taxon>
        <taxon>Cactaceae</taxon>
        <taxon>Opuntioideae</taxon>
        <taxon>Opuntia</taxon>
    </lineage>
</organism>
<evidence type="ECO:0000313" key="3">
    <source>
        <dbReference type="EMBL" id="MBA4617630.1"/>
    </source>
</evidence>
<evidence type="ECO:0000256" key="2">
    <source>
        <dbReference type="SAM" id="SignalP"/>
    </source>
</evidence>
<feature type="chain" id="PRO_5028005682" evidence="2">
    <location>
        <begin position="17"/>
        <end position="293"/>
    </location>
</feature>
<feature type="region of interest" description="Disordered" evidence="1">
    <location>
        <begin position="80"/>
        <end position="107"/>
    </location>
</feature>
<proteinExistence type="predicted"/>
<feature type="compositionally biased region" description="Basic and acidic residues" evidence="1">
    <location>
        <begin position="246"/>
        <end position="268"/>
    </location>
</feature>
<feature type="signal peptide" evidence="2">
    <location>
        <begin position="1"/>
        <end position="16"/>
    </location>
</feature>
<feature type="region of interest" description="Disordered" evidence="1">
    <location>
        <begin position="239"/>
        <end position="268"/>
    </location>
</feature>
<sequence length="293" mass="32734">MILRLSLSLSLNLIWGWIRIIDPNRSRIILPLISQHILNLTLIIPRKQNPNLIHQIRALKNHLSRPHLNHPIQHRNTDHCLERKTGPLPSPITRRTLKPVRPGSPNGVGTQIGLTRQVFSTRKRLSHGDQEEPLGVGDLLVYGAVVGGRRRVAGDEGVELPEDPFPVLLLLRVKRGGFVSGLVFFPLVVAIPPTQKRLAGEINAELPEDGISPASNGRWNVDQGLKALLEGVRAKTRRRRRRHRWRSGEGEGGEIRGGRNKGVHHDHGGRSMIIVGPEIHHLKMEIVGSFKKS</sequence>
<dbReference type="AlphaFoldDB" id="A0A7C8YGW0"/>
<dbReference type="EMBL" id="GISG01017212">
    <property type="protein sequence ID" value="MBA4617630.1"/>
    <property type="molecule type" value="Transcribed_RNA"/>
</dbReference>
<protein>
    <submittedName>
        <fullName evidence="3">Uncharacterized protein</fullName>
    </submittedName>
</protein>
<evidence type="ECO:0000256" key="1">
    <source>
        <dbReference type="SAM" id="MobiDB-lite"/>
    </source>
</evidence>
<accession>A0A7C8YGW0</accession>
<reference evidence="3" key="1">
    <citation type="journal article" date="2013" name="J. Plant Res.">
        <title>Effect of fungi and light on seed germination of three Opuntia species from semiarid lands of central Mexico.</title>
        <authorList>
            <person name="Delgado-Sanchez P."/>
            <person name="Jimenez-Bremont J.F."/>
            <person name="Guerrero-Gonzalez Mde L."/>
            <person name="Flores J."/>
        </authorList>
    </citation>
    <scope>NUCLEOTIDE SEQUENCE</scope>
    <source>
        <tissue evidence="3">Cladode</tissue>
    </source>
</reference>